<evidence type="ECO:0000313" key="2">
    <source>
        <dbReference type="Proteomes" id="UP000095023"/>
    </source>
</evidence>
<proteinExistence type="predicted"/>
<sequence>MNAKRIFESGQLQALCYMPIEDHDRGLQSYIVAATGNRIRVYESENDKLNELYYFECAEQPTALDYLLIPNSKAYQTLPRSLLIVKGKYNLVAYQLTREDATLVYSVMLTDSYDYSPFDKRAFSFTTDTEHSVVVLMNRTIITMVTARKPSERSPIESYISPSNIGSGQSSSSNCCYLLIKKISVHPIYTDCIFVPTLESDIKLTHMVPDFPTLQIRKVTRDRYTITLRAVLGHGKGNDLYPGIVSWDFSMEKATSLTASKDARVSSTSLSEGIGKLSPMYTPFDHPEETHHTIFMKTVGSDIESTELLVLRYVAKPHLFCFRINENLQHTVEVLPIRADEEYAREVNIYSAIYIKGFDAYFLIMNSGAVYSGIVTEIKDSASKILQIHRMNITLPPCSYIMHLKGNRIITYDDMTGCIRLGTLDPRSKRFLLGPSSSPHFSIAQILPKSEIFCHDYLASCNVENRSMIAQFSLGLTLDSRHLLPLDSGLIVKSSFLQLNHAFLWVFADGTVGLSDLIFSAESGTLFDNIVPTHVKFRVPIGNSFDRTLAYSEMSKGKVAFACHSSLRICDPALQLEAISSYEIDHEYGGVSYLHTVGGFLIVSTSSAFLVFDCNLELQHFVEKSTTVNVIDVMIFNASLYVIVWNRNTAEFTVHNASKWHEALAAAPIHRSEIGCFTTLATGIVLLGFDDGGFRVLDWSNSALTNKIEVFELESIGTKRVCEIQSWHASLEITADERLYITSTMRQSPTEFMVLVSYANEDVMMCIRRNGDFKKYIITSRKPLNHKRESKYFPLYVPGSSLKMKTIKQSRKLCASCICLEGYSESMICYIWDEPTIFLRRTLPMDFHIRDIQFLDKKRSTLVVFAKRCVERECIGEVLPYVRGLFCFLVDANSLNILQAIVWRSKDRRISPYRLFVPEIFDRSCTEMEGVLLCFEKLEDFTPSAEEIEQAQWEQLFYKNASKESCSFKNKFLNLDYTNQHCENKAFYQNDGDCSYITIKTLSKRVSLDKYLILISSASGAHMRGGVSLWHFPPIKFCDFHPNHSWNCFGVASKLIIEKNIGKKARFGKRMDFALSKRFNQSYTWDSDFTKKPSRWFIGKLNENFWLIEGEKGRGIATCAQKALNHEFLFRIDATFSGKHEDYAKFLLRLGPYYRIIISDHGRLSICDLTKATPTFKVLQKPFDDLPFESSHISSANLVEMTSLNKFTILISAGDGDLYLYSRA</sequence>
<organism evidence="1 2">
    <name type="scientific">Tortispora caseinolytica NRRL Y-17796</name>
    <dbReference type="NCBI Taxonomy" id="767744"/>
    <lineage>
        <taxon>Eukaryota</taxon>
        <taxon>Fungi</taxon>
        <taxon>Dikarya</taxon>
        <taxon>Ascomycota</taxon>
        <taxon>Saccharomycotina</taxon>
        <taxon>Trigonopsidomycetes</taxon>
        <taxon>Trigonopsidales</taxon>
        <taxon>Trigonopsidaceae</taxon>
        <taxon>Tortispora</taxon>
    </lineage>
</organism>
<reference evidence="2" key="1">
    <citation type="submission" date="2016-02" db="EMBL/GenBank/DDBJ databases">
        <title>Comparative genomics of biotechnologically important yeasts.</title>
        <authorList>
            <consortium name="DOE Joint Genome Institute"/>
            <person name="Riley R."/>
            <person name="Haridas S."/>
            <person name="Wolfe K.H."/>
            <person name="Lopes M.R."/>
            <person name="Hittinger C.T."/>
            <person name="Goker M."/>
            <person name="Salamov A."/>
            <person name="Wisecaver J."/>
            <person name="Long T.M."/>
            <person name="Aerts A.L."/>
            <person name="Barry K."/>
            <person name="Choi C."/>
            <person name="Clum A."/>
            <person name="Coughlan A.Y."/>
            <person name="Deshpande S."/>
            <person name="Douglass A.P."/>
            <person name="Hanson S.J."/>
            <person name="Klenk H.-P."/>
            <person name="Labutti K."/>
            <person name="Lapidus A."/>
            <person name="Lindquist E."/>
            <person name="Lipzen A."/>
            <person name="Meier-Kolthoff J.P."/>
            <person name="Ohm R.A."/>
            <person name="Otillar R.P."/>
            <person name="Pangilinan J."/>
            <person name="Peng Y."/>
            <person name="Rokas A."/>
            <person name="Rosa C.A."/>
            <person name="Scheuner C."/>
            <person name="Sibirny A.A."/>
            <person name="Slot J.C."/>
            <person name="Stielow J.B."/>
            <person name="Sun H."/>
            <person name="Kurtzman C.P."/>
            <person name="Blackwell M."/>
            <person name="Jeffries T.W."/>
            <person name="Grigoriev I.V."/>
        </authorList>
    </citation>
    <scope>NUCLEOTIDE SEQUENCE [LARGE SCALE GENOMIC DNA]</scope>
    <source>
        <strain evidence="2">NRRL Y-17796</strain>
    </source>
</reference>
<accession>A0A1E4TB51</accession>
<keyword evidence="2" id="KW-1185">Reference proteome</keyword>
<dbReference type="EMBL" id="KV453843">
    <property type="protein sequence ID" value="ODV89005.1"/>
    <property type="molecule type" value="Genomic_DNA"/>
</dbReference>
<gene>
    <name evidence="1" type="ORF">CANCADRAFT_3645</name>
</gene>
<dbReference type="Proteomes" id="UP000095023">
    <property type="component" value="Unassembled WGS sequence"/>
</dbReference>
<protein>
    <submittedName>
        <fullName evidence="1">Uncharacterized protein</fullName>
    </submittedName>
</protein>
<evidence type="ECO:0000313" key="1">
    <source>
        <dbReference type="EMBL" id="ODV89005.1"/>
    </source>
</evidence>
<dbReference type="AlphaFoldDB" id="A0A1E4TB51"/>
<name>A0A1E4TB51_9ASCO</name>